<dbReference type="NCBIfam" id="TIGR01167">
    <property type="entry name" value="LPXTG_anchor"/>
    <property type="match status" value="1"/>
</dbReference>
<reference evidence="9 10" key="1">
    <citation type="submission" date="2020-03" db="EMBL/GenBank/DDBJ databases">
        <title>Soil Listeria distribution.</title>
        <authorList>
            <person name="Liao J."/>
            <person name="Wiedmann M."/>
        </authorList>
    </citation>
    <scope>NUCLEOTIDE SEQUENCE [LARGE SCALE GENOMIC DNA]</scope>
    <source>
        <strain evidence="9 10">FSL L7-1614</strain>
    </source>
</reference>
<keyword evidence="6" id="KW-0572">Peptidoglycan-anchor</keyword>
<evidence type="ECO:0000256" key="5">
    <source>
        <dbReference type="ARBA" id="ARBA00022737"/>
    </source>
</evidence>
<keyword evidence="2" id="KW-0134">Cell wall</keyword>
<evidence type="ECO:0000256" key="1">
    <source>
        <dbReference type="ARBA" id="ARBA00004168"/>
    </source>
</evidence>
<evidence type="ECO:0000313" key="9">
    <source>
        <dbReference type="EMBL" id="MBC1456996.1"/>
    </source>
</evidence>
<dbReference type="InterPro" id="IPR013783">
    <property type="entry name" value="Ig-like_fold"/>
</dbReference>
<comment type="subcellular location">
    <subcellularLocation>
        <location evidence="1">Secreted</location>
        <location evidence="1">Cell wall</location>
        <topology evidence="1">Peptidoglycan-anchor</topology>
    </subcellularLocation>
</comment>
<dbReference type="Pfam" id="PF06458">
    <property type="entry name" value="MucBP"/>
    <property type="match status" value="9"/>
</dbReference>
<evidence type="ECO:0000256" key="3">
    <source>
        <dbReference type="ARBA" id="ARBA00022525"/>
    </source>
</evidence>
<keyword evidence="7" id="KW-1133">Transmembrane helix</keyword>
<keyword evidence="5" id="KW-0677">Repeat</keyword>
<sequence>MKKFLKIGIVMILIFPLFTFVLRPEQAYAAMEQRVEQAKNESKAKLIENVKRIIQENSEQRIRTVTTPLTDKFSYKGGESTKYSEGGPTWKKEAYVISMNPIYSTVGVDTSLLSIDYKRPGNGTTNTSPSAISITAKTNKKIDTSFLLEVRSVYTVWHTFEREVFWGSAEQTLYSQDVLDKPISIRVHVTKDNEEGAVKVSYVDVDTGKSIMVESVLHGKIGNPYNQDVQKDYIAKKEYIKNQHYNYVGEKNTTGTYRDGEANAEYQFEREPGGNATVSHVNAESTLNEKQREAFGSPTPDILTGKYGDTVTAKARNMAHYETLDGKEEMKIKLDEKTQQQSFKYRLKQAKPLTVKYVDEDGNPIPGVDNKIITGKWGDTYTVTPREEIPFYTLIDSSEKKEGYLTDDDQEIVYRYKVSEGAPVVVHYVDEKGKTIHEDKKLSGLKYGSRFKEKAINIQHYRQKKDEINGQVTDKQQEITFVYEKNDGKPVIARFKDDKGRLIHESYLMYGKHDEAFDGSEKNKAIQDILTKLKSDHFTLQDIQGNQSGNFTDDSDVQYSSELTYSLKKDDAPGQVKVRFKDKNNQKDIASEEILTGKYDERYSTMPKFINGYHLVYIPDNTSGTFGDKSSEVSYLYEPDIGGTVELHYIDKDTKEEISPVDVKSGGVGQAYDFKPKNINRYALSDIPDNAKGTYPDPNQTIKVYYSYTKTKAKPVHVIYQDKDGKVLAKEELDGVDKRWGDSFETELKSFTGYELKEITLDGVRVSEGIGVFDDAKEQTVIYSYDWKKAAPVYVQYMDDDTQKEIGLQDEILDKNAIFGDPFESSMKDIPGYIFQSGDLDGQTQEGNSIAGKYTDQAQRITYHYKKDKTNIVVKDSIVYIGGNWTASDNFESASDKNGDPLEFQNMQVSGLVNVNKEGTYPIEYAYEGVKRTAYVTVKANKESIVAPTVDKNGKVLKDAAIKEKVTGKKENKNVATSYTSKINMGVYGIIDMRMQPKDNQAKVQAAKLPKTGETTNQVALLIGALMVIAGLIALYVRRLGKL</sequence>
<dbReference type="Pfam" id="PF00746">
    <property type="entry name" value="Gram_pos_anchor"/>
    <property type="match status" value="1"/>
</dbReference>
<feature type="transmembrane region" description="Helical" evidence="7">
    <location>
        <begin position="1019"/>
        <end position="1037"/>
    </location>
</feature>
<dbReference type="Pfam" id="PF07523">
    <property type="entry name" value="Big_3"/>
    <property type="match status" value="1"/>
</dbReference>
<keyword evidence="7" id="KW-0812">Transmembrane</keyword>
<dbReference type="AlphaFoldDB" id="A0A841YWN5"/>
<organism evidence="9 10">
    <name type="scientific">Listeria newyorkensis</name>
    <dbReference type="NCBI Taxonomy" id="1497681"/>
    <lineage>
        <taxon>Bacteria</taxon>
        <taxon>Bacillati</taxon>
        <taxon>Bacillota</taxon>
        <taxon>Bacilli</taxon>
        <taxon>Bacillales</taxon>
        <taxon>Listeriaceae</taxon>
        <taxon>Listeria</taxon>
    </lineage>
</organism>
<accession>A0A841YWN5</accession>
<evidence type="ECO:0000256" key="7">
    <source>
        <dbReference type="SAM" id="Phobius"/>
    </source>
</evidence>
<dbReference type="RefSeq" id="WP_185388356.1">
    <property type="nucleotide sequence ID" value="NZ_JAARQN010000002.1"/>
</dbReference>
<dbReference type="InterPro" id="IPR022038">
    <property type="entry name" value="Ig-like_bact"/>
</dbReference>
<evidence type="ECO:0000256" key="4">
    <source>
        <dbReference type="ARBA" id="ARBA00022729"/>
    </source>
</evidence>
<name>A0A841YWN5_9LIST</name>
<dbReference type="Gene3D" id="2.60.40.10">
    <property type="entry name" value="Immunoglobulins"/>
    <property type="match status" value="1"/>
</dbReference>
<comment type="caution">
    <text evidence="9">The sequence shown here is derived from an EMBL/GenBank/DDBJ whole genome shotgun (WGS) entry which is preliminary data.</text>
</comment>
<keyword evidence="7" id="KW-0472">Membrane</keyword>
<evidence type="ECO:0000313" key="10">
    <source>
        <dbReference type="Proteomes" id="UP000569903"/>
    </source>
</evidence>
<dbReference type="InterPro" id="IPR019931">
    <property type="entry name" value="LPXTG_anchor"/>
</dbReference>
<feature type="domain" description="Gram-positive cocci surface proteins LPxTG" evidence="8">
    <location>
        <begin position="1009"/>
        <end position="1043"/>
    </location>
</feature>
<keyword evidence="3" id="KW-0964">Secreted</keyword>
<evidence type="ECO:0000256" key="6">
    <source>
        <dbReference type="ARBA" id="ARBA00023088"/>
    </source>
</evidence>
<dbReference type="PROSITE" id="PS50847">
    <property type="entry name" value="GRAM_POS_ANCHORING"/>
    <property type="match status" value="1"/>
</dbReference>
<keyword evidence="4" id="KW-0732">Signal</keyword>
<proteinExistence type="predicted"/>
<dbReference type="Gene3D" id="3.10.20.320">
    <property type="entry name" value="Putative peptidoglycan bound protein (lpxtg motif)"/>
    <property type="match status" value="7"/>
</dbReference>
<dbReference type="InterPro" id="IPR009459">
    <property type="entry name" value="MucBP_dom"/>
</dbReference>
<gene>
    <name evidence="9" type="ORF">HB850_04450</name>
</gene>
<evidence type="ECO:0000259" key="8">
    <source>
        <dbReference type="PROSITE" id="PS50847"/>
    </source>
</evidence>
<evidence type="ECO:0000256" key="2">
    <source>
        <dbReference type="ARBA" id="ARBA00022512"/>
    </source>
</evidence>
<dbReference type="Proteomes" id="UP000569903">
    <property type="component" value="Unassembled WGS sequence"/>
</dbReference>
<dbReference type="EMBL" id="JAARQN010000002">
    <property type="protein sequence ID" value="MBC1456996.1"/>
    <property type="molecule type" value="Genomic_DNA"/>
</dbReference>
<protein>
    <submittedName>
        <fullName evidence="9">LPXTG cell wall anchor domain-containing protein</fullName>
    </submittedName>
</protein>